<sequence>MTLRQLPLPGHPFMPDIRRLAVFIRGRWRCGASRILGPADHRGPPAPANACHEEPSCRSR</sequence>
<dbReference type="Proteomes" id="UP000003824">
    <property type="component" value="Unassembled WGS sequence"/>
</dbReference>
<feature type="region of interest" description="Disordered" evidence="1">
    <location>
        <begin position="35"/>
        <end position="60"/>
    </location>
</feature>
<evidence type="ECO:0000313" key="3">
    <source>
        <dbReference type="Proteomes" id="UP000003824"/>
    </source>
</evidence>
<accession>D6A9T1</accession>
<evidence type="ECO:0000313" key="2">
    <source>
        <dbReference type="EMBL" id="EFE70115.2"/>
    </source>
</evidence>
<feature type="compositionally biased region" description="Basic and acidic residues" evidence="1">
    <location>
        <begin position="51"/>
        <end position="60"/>
    </location>
</feature>
<gene>
    <name evidence="2" type="ORF">SSFG_05358</name>
</gene>
<organism evidence="2 3">
    <name type="scientific">Streptomyces viridosporus (strain ATCC 14672 / DSM 40746 / JCM 4963 / KCTC 9882 / NRRL B-12104 / FH 1290)</name>
    <name type="common">Streptomyces ghanaensis</name>
    <dbReference type="NCBI Taxonomy" id="566461"/>
    <lineage>
        <taxon>Bacteria</taxon>
        <taxon>Bacillati</taxon>
        <taxon>Actinomycetota</taxon>
        <taxon>Actinomycetes</taxon>
        <taxon>Kitasatosporales</taxon>
        <taxon>Streptomycetaceae</taxon>
        <taxon>Streptomyces</taxon>
    </lineage>
</organism>
<proteinExistence type="predicted"/>
<dbReference type="EMBL" id="DS999641">
    <property type="protein sequence ID" value="EFE70115.2"/>
    <property type="molecule type" value="Genomic_DNA"/>
</dbReference>
<reference evidence="3" key="1">
    <citation type="submission" date="2008-12" db="EMBL/GenBank/DDBJ databases">
        <title>Annotation of Streptomyces ghanaensis ATCC 14672.</title>
        <authorList>
            <consortium name="The Broad Institute Genome Sequencing Platform"/>
            <consortium name="Broad Institute Microbial Sequencing Center"/>
            <person name="Fischbach M."/>
            <person name="Ward D."/>
            <person name="Young S."/>
            <person name="Kodira C.D."/>
            <person name="Zeng Q."/>
            <person name="Koehrsen M."/>
            <person name="Godfrey P."/>
            <person name="Alvarado L."/>
            <person name="Berlin A.M."/>
            <person name="Borenstein D."/>
            <person name="Chen Z."/>
            <person name="Engels R."/>
            <person name="Freedman E."/>
            <person name="Gellesch M."/>
            <person name="Goldberg J."/>
            <person name="Griggs A."/>
            <person name="Gujja S."/>
            <person name="Heiman D.I."/>
            <person name="Hepburn T.A."/>
            <person name="Howarth C."/>
            <person name="Jen D."/>
            <person name="Larson L."/>
            <person name="Lewis B."/>
            <person name="Mehta T."/>
            <person name="Park D."/>
            <person name="Pearson M."/>
            <person name="Roberts A."/>
            <person name="Saif S."/>
            <person name="Shea T.D."/>
            <person name="Shenoy N."/>
            <person name="Sisk P."/>
            <person name="Stolte C."/>
            <person name="Sykes S.N."/>
            <person name="Walk T."/>
            <person name="White J."/>
            <person name="Yandava C."/>
            <person name="Straight P."/>
            <person name="Clardy J."/>
            <person name="Hung D."/>
            <person name="Kolter R."/>
            <person name="Mekalanos J."/>
            <person name="Walker S."/>
            <person name="Walsh C.T."/>
            <person name="Wieland B.L.C."/>
            <person name="Ilzarbe M."/>
            <person name="Galagan J."/>
            <person name="Nusbaum C."/>
            <person name="Birren B."/>
        </authorList>
    </citation>
    <scope>NUCLEOTIDE SEQUENCE [LARGE SCALE GENOMIC DNA]</scope>
    <source>
        <strain evidence="3">ATCC 14672 / DSM 40746 / JCM 4963 / KCTC 9882 / NRRL B-12104 / FH 1290</strain>
    </source>
</reference>
<protein>
    <submittedName>
        <fullName evidence="2">Uncharacterized protein</fullName>
    </submittedName>
</protein>
<dbReference type="AlphaFoldDB" id="D6A9T1"/>
<name>D6A9T1_STRV1</name>
<evidence type="ECO:0000256" key="1">
    <source>
        <dbReference type="SAM" id="MobiDB-lite"/>
    </source>
</evidence>